<dbReference type="AlphaFoldDB" id="A0A1A8YTE7"/>
<gene>
    <name evidence="2" type="ORF">POVWA1_024180</name>
</gene>
<accession>A0A1A8YTE7</accession>
<dbReference type="Gene3D" id="1.20.890.10">
    <property type="entry name" value="cAMP-dependent protein kinase regulatory subunit, dimerization-anchoring domain"/>
    <property type="match status" value="1"/>
</dbReference>
<sequence>MGILACRHSRRRYNIVALSPPKKKKKKKNIYIYISYQKPCFHASAPQMEQKSDFAFKKVEKLNLDSYEVPPYFEEVLSEFTAKLIQVHPENVPLFAVNYFGEKLKKQT</sequence>
<evidence type="ECO:0000259" key="1">
    <source>
        <dbReference type="Pfam" id="PF02197"/>
    </source>
</evidence>
<proteinExistence type="predicted"/>
<reference evidence="3" key="1">
    <citation type="submission" date="2016-05" db="EMBL/GenBank/DDBJ databases">
        <authorList>
            <person name="Naeem Raeece"/>
        </authorList>
    </citation>
    <scope>NUCLEOTIDE SEQUENCE [LARGE SCALE GENOMIC DNA]</scope>
</reference>
<organism evidence="2 3">
    <name type="scientific">Plasmodium ovale wallikeri</name>
    <dbReference type="NCBI Taxonomy" id="864142"/>
    <lineage>
        <taxon>Eukaryota</taxon>
        <taxon>Sar</taxon>
        <taxon>Alveolata</taxon>
        <taxon>Apicomplexa</taxon>
        <taxon>Aconoidasida</taxon>
        <taxon>Haemosporida</taxon>
        <taxon>Plasmodiidae</taxon>
        <taxon>Plasmodium</taxon>
        <taxon>Plasmodium (Plasmodium)</taxon>
    </lineage>
</organism>
<protein>
    <recommendedName>
        <fullName evidence="1">RIIa domain-containing protein</fullName>
    </recommendedName>
</protein>
<name>A0A1A8YTE7_PLAOA</name>
<dbReference type="Proteomes" id="UP000078555">
    <property type="component" value="Unassembled WGS sequence"/>
</dbReference>
<dbReference type="SUPFAM" id="SSF47391">
    <property type="entry name" value="Dimerization-anchoring domain of cAMP-dependent PK regulatory subunit"/>
    <property type="match status" value="1"/>
</dbReference>
<dbReference type="EMBL" id="FLRD01000074">
    <property type="protein sequence ID" value="SBT34808.1"/>
    <property type="molecule type" value="Genomic_DNA"/>
</dbReference>
<dbReference type="Pfam" id="PF02197">
    <property type="entry name" value="RIIa"/>
    <property type="match status" value="1"/>
</dbReference>
<feature type="domain" description="RIIa" evidence="1">
    <location>
        <begin position="73"/>
        <end position="107"/>
    </location>
</feature>
<keyword evidence="3" id="KW-1185">Reference proteome</keyword>
<evidence type="ECO:0000313" key="3">
    <source>
        <dbReference type="Proteomes" id="UP000078555"/>
    </source>
</evidence>
<dbReference type="InterPro" id="IPR003117">
    <property type="entry name" value="cAMP_dep_PK_reg_su_I/II_a/b"/>
</dbReference>
<evidence type="ECO:0000313" key="2">
    <source>
        <dbReference type="EMBL" id="SBT34808.1"/>
    </source>
</evidence>